<evidence type="ECO:0000313" key="3">
    <source>
        <dbReference type="EMBL" id="KAF2645745.1"/>
    </source>
</evidence>
<name>A0A6A6SCY7_9PLEO</name>
<evidence type="ECO:0008006" key="5">
    <source>
        <dbReference type="Google" id="ProtNLM"/>
    </source>
</evidence>
<proteinExistence type="predicted"/>
<gene>
    <name evidence="3" type="ORF">P280DRAFT_128462</name>
</gene>
<feature type="signal peptide" evidence="2">
    <location>
        <begin position="1"/>
        <end position="21"/>
    </location>
</feature>
<protein>
    <recommendedName>
        <fullName evidence="5">Secreted protein</fullName>
    </recommendedName>
</protein>
<evidence type="ECO:0000256" key="2">
    <source>
        <dbReference type="SAM" id="SignalP"/>
    </source>
</evidence>
<accession>A0A6A6SCY7</accession>
<keyword evidence="4" id="KW-1185">Reference proteome</keyword>
<sequence>MLSLPLLLLLLARRPFAPSAACHLPQSRPPAPPVFSDATSAHPLSLDSVRVGHLESTPRDFWTAAVDLAQPREIVSGQPCTRTSRTNDHRYVLQSSTPRGLARTSLTWPARARHWMGVAQEDVPHFPSPPTQHSHARPSRPSSLLPPPLVPLVPLMCPHSIAVLTAHPQHLEFCAAACYYSHYYPCPGWPNLRRLRVTIALSAHQTSS</sequence>
<dbReference type="Proteomes" id="UP000799753">
    <property type="component" value="Unassembled WGS sequence"/>
</dbReference>
<organism evidence="3 4">
    <name type="scientific">Massarina eburnea CBS 473.64</name>
    <dbReference type="NCBI Taxonomy" id="1395130"/>
    <lineage>
        <taxon>Eukaryota</taxon>
        <taxon>Fungi</taxon>
        <taxon>Dikarya</taxon>
        <taxon>Ascomycota</taxon>
        <taxon>Pezizomycotina</taxon>
        <taxon>Dothideomycetes</taxon>
        <taxon>Pleosporomycetidae</taxon>
        <taxon>Pleosporales</taxon>
        <taxon>Massarineae</taxon>
        <taxon>Massarinaceae</taxon>
        <taxon>Massarina</taxon>
    </lineage>
</organism>
<dbReference type="EMBL" id="MU006777">
    <property type="protein sequence ID" value="KAF2645745.1"/>
    <property type="molecule type" value="Genomic_DNA"/>
</dbReference>
<feature type="region of interest" description="Disordered" evidence="1">
    <location>
        <begin position="121"/>
        <end position="143"/>
    </location>
</feature>
<evidence type="ECO:0000313" key="4">
    <source>
        <dbReference type="Proteomes" id="UP000799753"/>
    </source>
</evidence>
<keyword evidence="2" id="KW-0732">Signal</keyword>
<feature type="chain" id="PRO_5025393575" description="Secreted protein" evidence="2">
    <location>
        <begin position="22"/>
        <end position="208"/>
    </location>
</feature>
<dbReference type="AlphaFoldDB" id="A0A6A6SCY7"/>
<reference evidence="3" key="1">
    <citation type="journal article" date="2020" name="Stud. Mycol.">
        <title>101 Dothideomycetes genomes: a test case for predicting lifestyles and emergence of pathogens.</title>
        <authorList>
            <person name="Haridas S."/>
            <person name="Albert R."/>
            <person name="Binder M."/>
            <person name="Bloem J."/>
            <person name="Labutti K."/>
            <person name="Salamov A."/>
            <person name="Andreopoulos B."/>
            <person name="Baker S."/>
            <person name="Barry K."/>
            <person name="Bills G."/>
            <person name="Bluhm B."/>
            <person name="Cannon C."/>
            <person name="Castanera R."/>
            <person name="Culley D."/>
            <person name="Daum C."/>
            <person name="Ezra D."/>
            <person name="Gonzalez J."/>
            <person name="Henrissat B."/>
            <person name="Kuo A."/>
            <person name="Liang C."/>
            <person name="Lipzen A."/>
            <person name="Lutzoni F."/>
            <person name="Magnuson J."/>
            <person name="Mondo S."/>
            <person name="Nolan M."/>
            <person name="Ohm R."/>
            <person name="Pangilinan J."/>
            <person name="Park H.-J."/>
            <person name="Ramirez L."/>
            <person name="Alfaro M."/>
            <person name="Sun H."/>
            <person name="Tritt A."/>
            <person name="Yoshinaga Y."/>
            <person name="Zwiers L.-H."/>
            <person name="Turgeon B."/>
            <person name="Goodwin S."/>
            <person name="Spatafora J."/>
            <person name="Crous P."/>
            <person name="Grigoriev I."/>
        </authorList>
    </citation>
    <scope>NUCLEOTIDE SEQUENCE</scope>
    <source>
        <strain evidence="3">CBS 473.64</strain>
    </source>
</reference>
<evidence type="ECO:0000256" key="1">
    <source>
        <dbReference type="SAM" id="MobiDB-lite"/>
    </source>
</evidence>